<name>A0ABV2QKV2_9MICO</name>
<dbReference type="Proteomes" id="UP001549257">
    <property type="component" value="Unassembled WGS sequence"/>
</dbReference>
<keyword evidence="2" id="KW-1185">Reference proteome</keyword>
<sequence>MPTTPTASDLATILPGTWNVRSTNFPMWLTRERTSPRFTYSLVSEDPLVLRDDVSYRTTDDAEKHVLGTDKWAHDGFVRRGKGRRRLATTRWSISGMNEAGTVIAVRFEKSLASPAGIDILSREGVVVDELRSLVARNTEKFGLTAEDFASLTWLDPVT</sequence>
<dbReference type="EMBL" id="JBEPSJ010000001">
    <property type="protein sequence ID" value="MET4581674.1"/>
    <property type="molecule type" value="Genomic_DNA"/>
</dbReference>
<proteinExistence type="predicted"/>
<protein>
    <recommendedName>
        <fullName evidence="3">Calycin-like protein</fullName>
    </recommendedName>
</protein>
<dbReference type="RefSeq" id="WP_354023839.1">
    <property type="nucleotide sequence ID" value="NZ_JBEPSJ010000001.1"/>
</dbReference>
<gene>
    <name evidence="1" type="ORF">ABIE21_001164</name>
</gene>
<evidence type="ECO:0000313" key="1">
    <source>
        <dbReference type="EMBL" id="MET4581674.1"/>
    </source>
</evidence>
<organism evidence="1 2">
    <name type="scientific">Conyzicola nivalis</name>
    <dbReference type="NCBI Taxonomy" id="1477021"/>
    <lineage>
        <taxon>Bacteria</taxon>
        <taxon>Bacillati</taxon>
        <taxon>Actinomycetota</taxon>
        <taxon>Actinomycetes</taxon>
        <taxon>Micrococcales</taxon>
        <taxon>Microbacteriaceae</taxon>
        <taxon>Conyzicola</taxon>
    </lineage>
</organism>
<evidence type="ECO:0008006" key="3">
    <source>
        <dbReference type="Google" id="ProtNLM"/>
    </source>
</evidence>
<accession>A0ABV2QKV2</accession>
<reference evidence="1 2" key="1">
    <citation type="submission" date="2024-06" db="EMBL/GenBank/DDBJ databases">
        <title>Sorghum-associated microbial communities from plants grown in Nebraska, USA.</title>
        <authorList>
            <person name="Schachtman D."/>
        </authorList>
    </citation>
    <scope>NUCLEOTIDE SEQUENCE [LARGE SCALE GENOMIC DNA]</scope>
    <source>
        <strain evidence="1 2">2857</strain>
    </source>
</reference>
<comment type="caution">
    <text evidence="1">The sequence shown here is derived from an EMBL/GenBank/DDBJ whole genome shotgun (WGS) entry which is preliminary data.</text>
</comment>
<evidence type="ECO:0000313" key="2">
    <source>
        <dbReference type="Proteomes" id="UP001549257"/>
    </source>
</evidence>